<feature type="domain" description="PAC" evidence="2">
    <location>
        <begin position="78"/>
        <end position="126"/>
    </location>
</feature>
<dbReference type="InterPro" id="IPR000014">
    <property type="entry name" value="PAS"/>
</dbReference>
<proteinExistence type="predicted"/>
<gene>
    <name evidence="4" type="ORF">JKV55_06355</name>
</gene>
<dbReference type="CDD" id="cd00130">
    <property type="entry name" value="PAS"/>
    <property type="match status" value="1"/>
</dbReference>
<protein>
    <submittedName>
        <fullName evidence="4">Diguanylate cyclase</fullName>
    </submittedName>
</protein>
<dbReference type="InterPro" id="IPR029787">
    <property type="entry name" value="Nucleotide_cyclase"/>
</dbReference>
<dbReference type="InterPro" id="IPR000700">
    <property type="entry name" value="PAS-assoc_C"/>
</dbReference>
<dbReference type="CDD" id="cd01949">
    <property type="entry name" value="GGDEF"/>
    <property type="match status" value="1"/>
</dbReference>
<dbReference type="Gene3D" id="3.30.70.270">
    <property type="match status" value="1"/>
</dbReference>
<dbReference type="NCBIfam" id="TIGR00229">
    <property type="entry name" value="sensory_box"/>
    <property type="match status" value="1"/>
</dbReference>
<evidence type="ECO:0000313" key="5">
    <source>
        <dbReference type="Proteomes" id="UP000638570"/>
    </source>
</evidence>
<comment type="caution">
    <text evidence="4">The sequence shown here is derived from an EMBL/GenBank/DDBJ whole genome shotgun (WGS) entry which is preliminary data.</text>
</comment>
<dbReference type="SMART" id="SM00267">
    <property type="entry name" value="GGDEF"/>
    <property type="match status" value="1"/>
</dbReference>
<dbReference type="NCBIfam" id="TIGR00254">
    <property type="entry name" value="GGDEF"/>
    <property type="match status" value="1"/>
</dbReference>
<feature type="domain" description="PAS" evidence="1">
    <location>
        <begin position="14"/>
        <end position="75"/>
    </location>
</feature>
<dbReference type="SMART" id="SM00091">
    <property type="entry name" value="PAS"/>
    <property type="match status" value="1"/>
</dbReference>
<feature type="domain" description="GGDEF" evidence="3">
    <location>
        <begin position="316"/>
        <end position="450"/>
    </location>
</feature>
<accession>A0ABS1QQ13</accession>
<dbReference type="PANTHER" id="PTHR46663">
    <property type="entry name" value="DIGUANYLATE CYCLASE DGCT-RELATED"/>
    <property type="match status" value="1"/>
</dbReference>
<dbReference type="Gene3D" id="3.30.450.40">
    <property type="match status" value="1"/>
</dbReference>
<dbReference type="InterPro" id="IPR035965">
    <property type="entry name" value="PAS-like_dom_sf"/>
</dbReference>
<dbReference type="SUPFAM" id="SSF55785">
    <property type="entry name" value="PYP-like sensor domain (PAS domain)"/>
    <property type="match status" value="1"/>
</dbReference>
<dbReference type="PROSITE" id="PS50887">
    <property type="entry name" value="GGDEF"/>
    <property type="match status" value="1"/>
</dbReference>
<dbReference type="SUPFAM" id="SSF55073">
    <property type="entry name" value="Nucleotide cyclase"/>
    <property type="match status" value="1"/>
</dbReference>
<dbReference type="Pfam" id="PF01590">
    <property type="entry name" value="GAF"/>
    <property type="match status" value="1"/>
</dbReference>
<dbReference type="Pfam" id="PF00990">
    <property type="entry name" value="GGDEF"/>
    <property type="match status" value="1"/>
</dbReference>
<dbReference type="RefSeq" id="WP_202083356.1">
    <property type="nucleotide sequence ID" value="NZ_JAERTZ010000015.1"/>
</dbReference>
<dbReference type="InterPro" id="IPR029016">
    <property type="entry name" value="GAF-like_dom_sf"/>
</dbReference>
<organism evidence="4 5">
    <name type="scientific">Zobellella iuensis</name>
    <dbReference type="NCBI Taxonomy" id="2803811"/>
    <lineage>
        <taxon>Bacteria</taxon>
        <taxon>Pseudomonadati</taxon>
        <taxon>Pseudomonadota</taxon>
        <taxon>Gammaproteobacteria</taxon>
        <taxon>Aeromonadales</taxon>
        <taxon>Aeromonadaceae</taxon>
        <taxon>Zobellella</taxon>
    </lineage>
</organism>
<dbReference type="InterPro" id="IPR003018">
    <property type="entry name" value="GAF"/>
</dbReference>
<dbReference type="EMBL" id="JAERTZ010000015">
    <property type="protein sequence ID" value="MBL1376955.1"/>
    <property type="molecule type" value="Genomic_DNA"/>
</dbReference>
<evidence type="ECO:0000259" key="3">
    <source>
        <dbReference type="PROSITE" id="PS50887"/>
    </source>
</evidence>
<dbReference type="InterPro" id="IPR052163">
    <property type="entry name" value="DGC-Regulatory_Protein"/>
</dbReference>
<evidence type="ECO:0000259" key="2">
    <source>
        <dbReference type="PROSITE" id="PS50113"/>
    </source>
</evidence>
<dbReference type="PROSITE" id="PS50113">
    <property type="entry name" value="PAC"/>
    <property type="match status" value="1"/>
</dbReference>
<keyword evidence="5" id="KW-1185">Reference proteome</keyword>
<dbReference type="PANTHER" id="PTHR46663:SF3">
    <property type="entry name" value="SLL0267 PROTEIN"/>
    <property type="match status" value="1"/>
</dbReference>
<sequence>MTIMPHISLNNFTDLLVDAICVVDPQGNFLYVSAAGEQIFGYRPDEMIGRNMLDFIHPGDRERTLNAVDDIMAGQPKPHFENRYLRKNGSTVHIMWSARWSESDKIRVAVARDITERKRAESRQAAIYAIADAANILGDLDGLFRRIHQVVDDLLCASNFAVALYHADTRQLDFPYRAHPDGMAPEVTALISRVLKERVIERGQSLLLSADELRSQFHAPVGPNIAHWLAAPIQSNHKILGALLVLGPAEHACFSEQDRELLQFVAVQVATAMERKKNLLRLEHMARYDPLTDLPNRTLFLEHLQTALKKAHRANTRLAVLYLDLDKFKQVNDTHGHMAGDRLLQEVARRLAACVREADTVARLGGDEFVVLLEDIQQPEDVAPVTRKIEQALAARYELADASLHIFPSIGMAIYPDHGNSELELMGHADGAMYRTKKGAAANSRPAAGN</sequence>
<dbReference type="InterPro" id="IPR043128">
    <property type="entry name" value="Rev_trsase/Diguanyl_cyclase"/>
</dbReference>
<dbReference type="InterPro" id="IPR000160">
    <property type="entry name" value="GGDEF_dom"/>
</dbReference>
<dbReference type="Proteomes" id="UP000638570">
    <property type="component" value="Unassembled WGS sequence"/>
</dbReference>
<reference evidence="5" key="1">
    <citation type="submission" date="2021-01" db="EMBL/GenBank/DDBJ databases">
        <title>Genome public.</title>
        <authorList>
            <person name="Liu C."/>
            <person name="Sun Q."/>
        </authorList>
    </citation>
    <scope>NUCLEOTIDE SEQUENCE [LARGE SCALE GENOMIC DNA]</scope>
    <source>
        <strain evidence="5">CGMCC 1.18722</strain>
    </source>
</reference>
<dbReference type="Gene3D" id="3.30.450.20">
    <property type="entry name" value="PAS domain"/>
    <property type="match status" value="1"/>
</dbReference>
<dbReference type="SUPFAM" id="SSF55781">
    <property type="entry name" value="GAF domain-like"/>
    <property type="match status" value="1"/>
</dbReference>
<dbReference type="SMART" id="SM00065">
    <property type="entry name" value="GAF"/>
    <property type="match status" value="1"/>
</dbReference>
<evidence type="ECO:0000259" key="1">
    <source>
        <dbReference type="PROSITE" id="PS50112"/>
    </source>
</evidence>
<name>A0ABS1QQ13_9GAMM</name>
<evidence type="ECO:0000313" key="4">
    <source>
        <dbReference type="EMBL" id="MBL1376955.1"/>
    </source>
</evidence>
<dbReference type="PROSITE" id="PS50112">
    <property type="entry name" value="PAS"/>
    <property type="match status" value="1"/>
</dbReference>
<dbReference type="Pfam" id="PF13426">
    <property type="entry name" value="PAS_9"/>
    <property type="match status" value="1"/>
</dbReference>